<keyword evidence="7" id="KW-1185">Reference proteome</keyword>
<organism evidence="6 7">
    <name type="scientific">Aspergillus calidoustus</name>
    <dbReference type="NCBI Taxonomy" id="454130"/>
    <lineage>
        <taxon>Eukaryota</taxon>
        <taxon>Fungi</taxon>
        <taxon>Dikarya</taxon>
        <taxon>Ascomycota</taxon>
        <taxon>Pezizomycotina</taxon>
        <taxon>Eurotiomycetes</taxon>
        <taxon>Eurotiomycetidae</taxon>
        <taxon>Eurotiales</taxon>
        <taxon>Aspergillaceae</taxon>
        <taxon>Aspergillus</taxon>
        <taxon>Aspergillus subgen. Nidulantes</taxon>
    </lineage>
</organism>
<keyword evidence="2 5" id="KW-1015">Disulfide bond</keyword>
<dbReference type="Proteomes" id="UP000054771">
    <property type="component" value="Unassembled WGS sequence"/>
</dbReference>
<dbReference type="OrthoDB" id="4225815at2759"/>
<evidence type="ECO:0000313" key="7">
    <source>
        <dbReference type="Proteomes" id="UP000054771"/>
    </source>
</evidence>
<dbReference type="GO" id="GO:0005199">
    <property type="term" value="F:structural constituent of cell wall"/>
    <property type="evidence" value="ECO:0007669"/>
    <property type="project" value="InterPro"/>
</dbReference>
<dbReference type="GO" id="GO:0031160">
    <property type="term" value="C:spore wall"/>
    <property type="evidence" value="ECO:0007669"/>
    <property type="project" value="UniProtKB-SubCell"/>
</dbReference>
<proteinExistence type="inferred from homology"/>
<dbReference type="GO" id="GO:0030435">
    <property type="term" value="P:sporulation resulting in formation of a cellular spore"/>
    <property type="evidence" value="ECO:0007669"/>
    <property type="project" value="UniProtKB-KW"/>
</dbReference>
<evidence type="ECO:0000313" key="6">
    <source>
        <dbReference type="EMBL" id="CEL04493.1"/>
    </source>
</evidence>
<accession>A0A0U5G0M4</accession>
<evidence type="ECO:0000256" key="1">
    <source>
        <dbReference type="ARBA" id="ARBA00022969"/>
    </source>
</evidence>
<dbReference type="AlphaFoldDB" id="A0A0U5G0M4"/>
<dbReference type="EMBL" id="CDMC01000004">
    <property type="protein sequence ID" value="CEL04493.1"/>
    <property type="molecule type" value="Genomic_DNA"/>
</dbReference>
<dbReference type="CDD" id="cd23507">
    <property type="entry name" value="hydrophobin_I"/>
    <property type="match status" value="1"/>
</dbReference>
<gene>
    <name evidence="6" type="ORF">ASPCAL05622</name>
</gene>
<comment type="subcellular location">
    <subcellularLocation>
        <location evidence="5">Secreted</location>
        <location evidence="5">Cell wall</location>
    </subcellularLocation>
    <subcellularLocation>
        <location evidence="4">Spore wall</location>
    </subcellularLocation>
</comment>
<keyword evidence="5" id="KW-0732">Signal</keyword>
<dbReference type="InterPro" id="IPR001338">
    <property type="entry name" value="Class_I_Hydrophobin"/>
</dbReference>
<keyword evidence="5" id="KW-0964">Secreted</keyword>
<protein>
    <recommendedName>
        <fullName evidence="5">Hydrophobin</fullName>
    </recommendedName>
</protein>
<evidence type="ECO:0000256" key="4">
    <source>
        <dbReference type="ARBA" id="ARBA00093443"/>
    </source>
</evidence>
<keyword evidence="3" id="KW-0183">Conidiation</keyword>
<dbReference type="GO" id="GO:0009277">
    <property type="term" value="C:fungal-type cell wall"/>
    <property type="evidence" value="ECO:0007669"/>
    <property type="project" value="InterPro"/>
</dbReference>
<dbReference type="STRING" id="454130.A0A0U5G0M4"/>
<evidence type="ECO:0000256" key="3">
    <source>
        <dbReference type="ARBA" id="ARBA00023321"/>
    </source>
</evidence>
<comment type="similarity">
    <text evidence="5">Belongs to the fungal hydrophobin family.</text>
</comment>
<keyword evidence="1" id="KW-0749">Sporulation</keyword>
<dbReference type="Pfam" id="PF01185">
    <property type="entry name" value="Hydrophobin"/>
    <property type="match status" value="1"/>
</dbReference>
<feature type="signal peptide" evidence="5">
    <location>
        <begin position="1"/>
        <end position="20"/>
    </location>
</feature>
<evidence type="ECO:0000256" key="5">
    <source>
        <dbReference type="RuleBase" id="RU365009"/>
    </source>
</evidence>
<feature type="chain" id="PRO_5013986293" description="Hydrophobin" evidence="5">
    <location>
        <begin position="21"/>
        <end position="130"/>
    </location>
</feature>
<sequence length="130" mass="13135">MKFTTALSVLAVAGSALASALPTTDDALTQALTAEVYDAAARINAANAQKKRDTSNCIAPLLCCGTLTTPLDSTVDPILLGLGIDAAEIVGSIGLLCHAYDDSCDSAPQCCTEVNLLGGVLAVGCSPLEH</sequence>
<evidence type="ECO:0000256" key="2">
    <source>
        <dbReference type="ARBA" id="ARBA00023157"/>
    </source>
</evidence>
<reference evidence="7" key="1">
    <citation type="journal article" date="2016" name="Genome Announc.">
        <title>Draft genome sequences of fungus Aspergillus calidoustus.</title>
        <authorList>
            <person name="Horn F."/>
            <person name="Linde J."/>
            <person name="Mattern D.J."/>
            <person name="Walther G."/>
            <person name="Guthke R."/>
            <person name="Scherlach K."/>
            <person name="Martin K."/>
            <person name="Brakhage A.A."/>
            <person name="Petzke L."/>
            <person name="Valiante V."/>
        </authorList>
    </citation>
    <scope>NUCLEOTIDE SEQUENCE [LARGE SCALE GENOMIC DNA]</scope>
    <source>
        <strain evidence="7">SF006504</strain>
    </source>
</reference>
<dbReference type="OMA" id="LCHPWTE"/>
<dbReference type="SMART" id="SM00075">
    <property type="entry name" value="HYDRO"/>
    <property type="match status" value="1"/>
</dbReference>
<keyword evidence="5" id="KW-0134">Cell wall</keyword>
<dbReference type="GO" id="GO:0048315">
    <property type="term" value="P:conidium formation"/>
    <property type="evidence" value="ECO:0007669"/>
    <property type="project" value="UniProtKB-KW"/>
</dbReference>
<name>A0A0U5G0M4_ASPCI</name>